<dbReference type="Gene3D" id="3.90.70.10">
    <property type="entry name" value="Cysteine proteinases"/>
    <property type="match status" value="1"/>
</dbReference>
<dbReference type="InterPro" id="IPR013201">
    <property type="entry name" value="Prot_inhib_I29"/>
</dbReference>
<dbReference type="SUPFAM" id="SSF54001">
    <property type="entry name" value="Cysteine proteinases"/>
    <property type="match status" value="1"/>
</dbReference>
<evidence type="ECO:0000256" key="6">
    <source>
        <dbReference type="ARBA" id="ARBA00023157"/>
    </source>
</evidence>
<keyword evidence="14" id="KW-1185">Reference proteome</keyword>
<dbReference type="STRING" id="7244.B4LDM9"/>
<protein>
    <recommendedName>
        <fullName evidence="8">cathepsin L</fullName>
        <ecNumber evidence="8">3.4.22.15</ecNumber>
    </recommendedName>
</protein>
<dbReference type="InterPro" id="IPR000668">
    <property type="entry name" value="Peptidase_C1A_C"/>
</dbReference>
<dbReference type="InterPro" id="IPR039417">
    <property type="entry name" value="Peptidase_C1A_papain-like"/>
</dbReference>
<keyword evidence="2" id="KW-0645">Protease</keyword>
<dbReference type="InterPro" id="IPR038765">
    <property type="entry name" value="Papain-like_cys_pep_sf"/>
</dbReference>
<dbReference type="GO" id="GO:0004197">
    <property type="term" value="F:cysteine-type endopeptidase activity"/>
    <property type="evidence" value="ECO:0007669"/>
    <property type="project" value="UniProtKB-EC"/>
</dbReference>
<evidence type="ECO:0000256" key="9">
    <source>
        <dbReference type="ARBA" id="ARBA00063237"/>
    </source>
</evidence>
<dbReference type="HOGENOM" id="CLU_012184_1_2_1"/>
<dbReference type="InParanoid" id="B4LDM9"/>
<dbReference type="SMART" id="SM00645">
    <property type="entry name" value="Pept_C1"/>
    <property type="match status" value="1"/>
</dbReference>
<comment type="similarity">
    <text evidence="1">Belongs to the peptidase C1 family.</text>
</comment>
<dbReference type="GO" id="GO:0006508">
    <property type="term" value="P:proteolysis"/>
    <property type="evidence" value="ECO:0007669"/>
    <property type="project" value="UniProtKB-KW"/>
</dbReference>
<proteinExistence type="inferred from homology"/>
<evidence type="ECO:0000256" key="2">
    <source>
        <dbReference type="ARBA" id="ARBA00022670"/>
    </source>
</evidence>
<comment type="catalytic activity">
    <reaction evidence="7">
        <text>Specificity close to that of papain. As compared to cathepsin B, cathepsin L exhibits higher activity toward protein substrates, but has little activity on Z-Arg-Arg-NHMec, and no peptidyl-dipeptidase activity.</text>
        <dbReference type="EC" id="3.4.22.15"/>
    </reaction>
</comment>
<dbReference type="InterPro" id="IPR013128">
    <property type="entry name" value="Peptidase_C1A"/>
</dbReference>
<dbReference type="Pfam" id="PF00112">
    <property type="entry name" value="Peptidase_C1"/>
    <property type="match status" value="1"/>
</dbReference>
<dbReference type="OMA" id="ATHLHHY"/>
<dbReference type="PhylomeDB" id="B4LDM9"/>
<dbReference type="Pfam" id="PF08246">
    <property type="entry name" value="Inhibitor_I29"/>
    <property type="match status" value="1"/>
</dbReference>
<keyword evidence="3 13" id="KW-0378">Hydrolase</keyword>
<dbReference type="EMBL" id="CH940647">
    <property type="protein sequence ID" value="EDW69990.1"/>
    <property type="molecule type" value="Genomic_DNA"/>
</dbReference>
<dbReference type="CDD" id="cd02248">
    <property type="entry name" value="Peptidase_C1A"/>
    <property type="match status" value="1"/>
</dbReference>
<dbReference type="InterPro" id="IPR025661">
    <property type="entry name" value="Pept_asp_AS"/>
</dbReference>
<keyword evidence="4" id="KW-0788">Thiol protease</keyword>
<comment type="subunit">
    <text evidence="9">Dimer of a heavy and a light chain linked by disulfide bonds.</text>
</comment>
<keyword evidence="10" id="KW-0732">Signal</keyword>
<dbReference type="PROSITE" id="PS00640">
    <property type="entry name" value="THIOL_PROTEASE_ASN"/>
    <property type="match status" value="1"/>
</dbReference>
<dbReference type="OrthoDB" id="10253408at2759"/>
<dbReference type="AlphaFoldDB" id="B4LDM9"/>
<evidence type="ECO:0000256" key="3">
    <source>
        <dbReference type="ARBA" id="ARBA00022801"/>
    </source>
</evidence>
<dbReference type="PRINTS" id="PR00705">
    <property type="entry name" value="PAPAIN"/>
</dbReference>
<evidence type="ECO:0000256" key="1">
    <source>
        <dbReference type="ARBA" id="ARBA00008455"/>
    </source>
</evidence>
<dbReference type="SMR" id="B4LDM9"/>
<evidence type="ECO:0000256" key="7">
    <source>
        <dbReference type="ARBA" id="ARBA00036319"/>
    </source>
</evidence>
<dbReference type="PROSITE" id="PS00639">
    <property type="entry name" value="THIOL_PROTEASE_HIS"/>
    <property type="match status" value="1"/>
</dbReference>
<dbReference type="PANTHER" id="PTHR12411">
    <property type="entry name" value="CYSTEINE PROTEASE FAMILY C1-RELATED"/>
    <property type="match status" value="1"/>
</dbReference>
<dbReference type="EC" id="3.4.22.15" evidence="8"/>
<keyword evidence="6" id="KW-1015">Disulfide bond</keyword>
<dbReference type="Proteomes" id="UP000008792">
    <property type="component" value="Unassembled WGS sequence"/>
</dbReference>
<evidence type="ECO:0000259" key="11">
    <source>
        <dbReference type="SMART" id="SM00645"/>
    </source>
</evidence>
<feature type="domain" description="Cathepsin propeptide inhibitor" evidence="12">
    <location>
        <begin position="27"/>
        <end position="87"/>
    </location>
</feature>
<evidence type="ECO:0000313" key="13">
    <source>
        <dbReference type="EMBL" id="EDW69990.1"/>
    </source>
</evidence>
<keyword evidence="5" id="KW-0865">Zymogen</keyword>
<organism evidence="13 14">
    <name type="scientific">Drosophila virilis</name>
    <name type="common">Fruit fly</name>
    <dbReference type="NCBI Taxonomy" id="7244"/>
    <lineage>
        <taxon>Eukaryota</taxon>
        <taxon>Metazoa</taxon>
        <taxon>Ecdysozoa</taxon>
        <taxon>Arthropoda</taxon>
        <taxon>Hexapoda</taxon>
        <taxon>Insecta</taxon>
        <taxon>Pterygota</taxon>
        <taxon>Neoptera</taxon>
        <taxon>Endopterygota</taxon>
        <taxon>Diptera</taxon>
        <taxon>Brachycera</taxon>
        <taxon>Muscomorpha</taxon>
        <taxon>Ephydroidea</taxon>
        <taxon>Drosophilidae</taxon>
        <taxon>Drosophila</taxon>
    </lineage>
</organism>
<feature type="signal peptide" evidence="10">
    <location>
        <begin position="1"/>
        <end position="19"/>
    </location>
</feature>
<evidence type="ECO:0000256" key="10">
    <source>
        <dbReference type="SAM" id="SignalP"/>
    </source>
</evidence>
<evidence type="ECO:0000313" key="14">
    <source>
        <dbReference type="Proteomes" id="UP000008792"/>
    </source>
</evidence>
<feature type="chain" id="PRO_5018780522" description="cathepsin L" evidence="10">
    <location>
        <begin position="20"/>
        <end position="331"/>
    </location>
</feature>
<gene>
    <name evidence="13" type="primary">Dvir\GJ13554</name>
    <name evidence="13" type="ORF">Dvir_GJ13554</name>
</gene>
<dbReference type="FunFam" id="3.90.70.10:FF:000006">
    <property type="entry name" value="Cathepsin S"/>
    <property type="match status" value="1"/>
</dbReference>
<reference evidence="13 14" key="1">
    <citation type="journal article" date="2007" name="Nature">
        <title>Evolution of genes and genomes on the Drosophila phylogeny.</title>
        <authorList>
            <consortium name="Drosophila 12 Genomes Consortium"/>
            <person name="Clark A.G."/>
            <person name="Eisen M.B."/>
            <person name="Smith D.R."/>
            <person name="Bergman C.M."/>
            <person name="Oliver B."/>
            <person name="Markow T.A."/>
            <person name="Kaufman T.C."/>
            <person name="Kellis M."/>
            <person name="Gelbart W."/>
            <person name="Iyer V.N."/>
            <person name="Pollard D.A."/>
            <person name="Sackton T.B."/>
            <person name="Larracuente A.M."/>
            <person name="Singh N.D."/>
            <person name="Abad J.P."/>
            <person name="Abt D.N."/>
            <person name="Adryan B."/>
            <person name="Aguade M."/>
            <person name="Akashi H."/>
            <person name="Anderson W.W."/>
            <person name="Aquadro C.F."/>
            <person name="Ardell D.H."/>
            <person name="Arguello R."/>
            <person name="Artieri C.G."/>
            <person name="Barbash D.A."/>
            <person name="Barker D."/>
            <person name="Barsanti P."/>
            <person name="Batterham P."/>
            <person name="Batzoglou S."/>
            <person name="Begun D."/>
            <person name="Bhutkar A."/>
            <person name="Blanco E."/>
            <person name="Bosak S.A."/>
            <person name="Bradley R.K."/>
            <person name="Brand A.D."/>
            <person name="Brent M.R."/>
            <person name="Brooks A.N."/>
            <person name="Brown R.H."/>
            <person name="Butlin R.K."/>
            <person name="Caggese C."/>
            <person name="Calvi B.R."/>
            <person name="Bernardo de Carvalho A."/>
            <person name="Caspi A."/>
            <person name="Castrezana S."/>
            <person name="Celniker S.E."/>
            <person name="Chang J.L."/>
            <person name="Chapple C."/>
            <person name="Chatterji S."/>
            <person name="Chinwalla A."/>
            <person name="Civetta A."/>
            <person name="Clifton S.W."/>
            <person name="Comeron J.M."/>
            <person name="Costello J.C."/>
            <person name="Coyne J.A."/>
            <person name="Daub J."/>
            <person name="David R.G."/>
            <person name="Delcher A.L."/>
            <person name="Delehaunty K."/>
            <person name="Do C.B."/>
            <person name="Ebling H."/>
            <person name="Edwards K."/>
            <person name="Eickbush T."/>
            <person name="Evans J.D."/>
            <person name="Filipski A."/>
            <person name="Findeiss S."/>
            <person name="Freyhult E."/>
            <person name="Fulton L."/>
            <person name="Fulton R."/>
            <person name="Garcia A.C."/>
            <person name="Gardiner A."/>
            <person name="Garfield D.A."/>
            <person name="Garvin B.E."/>
            <person name="Gibson G."/>
            <person name="Gilbert D."/>
            <person name="Gnerre S."/>
            <person name="Godfrey J."/>
            <person name="Good R."/>
            <person name="Gotea V."/>
            <person name="Gravely B."/>
            <person name="Greenberg A.J."/>
            <person name="Griffiths-Jones S."/>
            <person name="Gross S."/>
            <person name="Guigo R."/>
            <person name="Gustafson E.A."/>
            <person name="Haerty W."/>
            <person name="Hahn M.W."/>
            <person name="Halligan D.L."/>
            <person name="Halpern A.L."/>
            <person name="Halter G.M."/>
            <person name="Han M.V."/>
            <person name="Heger A."/>
            <person name="Hillier L."/>
            <person name="Hinrichs A.S."/>
            <person name="Holmes I."/>
            <person name="Hoskins R.A."/>
            <person name="Hubisz M.J."/>
            <person name="Hultmark D."/>
            <person name="Huntley M.A."/>
            <person name="Jaffe D.B."/>
            <person name="Jagadeeshan S."/>
            <person name="Jeck W.R."/>
            <person name="Johnson J."/>
            <person name="Jones C.D."/>
            <person name="Jordan W.C."/>
            <person name="Karpen G.H."/>
            <person name="Kataoka E."/>
            <person name="Keightley P.D."/>
            <person name="Kheradpour P."/>
            <person name="Kirkness E.F."/>
            <person name="Koerich L.B."/>
            <person name="Kristiansen K."/>
            <person name="Kudrna D."/>
            <person name="Kulathinal R.J."/>
            <person name="Kumar S."/>
            <person name="Kwok R."/>
            <person name="Lander E."/>
            <person name="Langley C.H."/>
            <person name="Lapoint R."/>
            <person name="Lazzaro B.P."/>
            <person name="Lee S.J."/>
            <person name="Levesque L."/>
            <person name="Li R."/>
            <person name="Lin C.F."/>
            <person name="Lin M.F."/>
            <person name="Lindblad-Toh K."/>
            <person name="Llopart A."/>
            <person name="Long M."/>
            <person name="Low L."/>
            <person name="Lozovsky E."/>
            <person name="Lu J."/>
            <person name="Luo M."/>
            <person name="Machado C.A."/>
            <person name="Makalowski W."/>
            <person name="Marzo M."/>
            <person name="Matsuda M."/>
            <person name="Matzkin L."/>
            <person name="McAllister B."/>
            <person name="McBride C.S."/>
            <person name="McKernan B."/>
            <person name="McKernan K."/>
            <person name="Mendez-Lago M."/>
            <person name="Minx P."/>
            <person name="Mollenhauer M.U."/>
            <person name="Montooth K."/>
            <person name="Mount S.M."/>
            <person name="Mu X."/>
            <person name="Myers E."/>
            <person name="Negre B."/>
            <person name="Newfeld S."/>
            <person name="Nielsen R."/>
            <person name="Noor M.A."/>
            <person name="O'Grady P."/>
            <person name="Pachter L."/>
            <person name="Papaceit M."/>
            <person name="Parisi M.J."/>
            <person name="Parisi M."/>
            <person name="Parts L."/>
            <person name="Pedersen J.S."/>
            <person name="Pesole G."/>
            <person name="Phillippy A.M."/>
            <person name="Ponting C.P."/>
            <person name="Pop M."/>
            <person name="Porcelli D."/>
            <person name="Powell J.R."/>
            <person name="Prohaska S."/>
            <person name="Pruitt K."/>
            <person name="Puig M."/>
            <person name="Quesneville H."/>
            <person name="Ram K.R."/>
            <person name="Rand D."/>
            <person name="Rasmussen M.D."/>
            <person name="Reed L.K."/>
            <person name="Reenan R."/>
            <person name="Reily A."/>
            <person name="Remington K.A."/>
            <person name="Rieger T.T."/>
            <person name="Ritchie M.G."/>
            <person name="Robin C."/>
            <person name="Rogers Y.H."/>
            <person name="Rohde C."/>
            <person name="Rozas J."/>
            <person name="Rubenfield M.J."/>
            <person name="Ruiz A."/>
            <person name="Russo S."/>
            <person name="Salzberg S.L."/>
            <person name="Sanchez-Gracia A."/>
            <person name="Saranga D.J."/>
            <person name="Sato H."/>
            <person name="Schaeffer S.W."/>
            <person name="Schatz M.C."/>
            <person name="Schlenke T."/>
            <person name="Schwartz R."/>
            <person name="Segarra C."/>
            <person name="Singh R.S."/>
            <person name="Sirot L."/>
            <person name="Sirota M."/>
            <person name="Sisneros N.B."/>
            <person name="Smith C.D."/>
            <person name="Smith T.F."/>
            <person name="Spieth J."/>
            <person name="Stage D.E."/>
            <person name="Stark A."/>
            <person name="Stephan W."/>
            <person name="Strausberg R.L."/>
            <person name="Strempel S."/>
            <person name="Sturgill D."/>
            <person name="Sutton G."/>
            <person name="Sutton G.G."/>
            <person name="Tao W."/>
            <person name="Teichmann S."/>
            <person name="Tobari Y.N."/>
            <person name="Tomimura Y."/>
            <person name="Tsolas J.M."/>
            <person name="Valente V.L."/>
            <person name="Venter E."/>
            <person name="Venter J.C."/>
            <person name="Vicario S."/>
            <person name="Vieira F.G."/>
            <person name="Vilella A.J."/>
            <person name="Villasante A."/>
            <person name="Walenz B."/>
            <person name="Wang J."/>
            <person name="Wasserman M."/>
            <person name="Watts T."/>
            <person name="Wilson D."/>
            <person name="Wilson R.K."/>
            <person name="Wing R.A."/>
            <person name="Wolfner M.F."/>
            <person name="Wong A."/>
            <person name="Wong G.K."/>
            <person name="Wu C.I."/>
            <person name="Wu G."/>
            <person name="Yamamoto D."/>
            <person name="Yang H.P."/>
            <person name="Yang S.P."/>
            <person name="Yorke J.A."/>
            <person name="Yoshida K."/>
            <person name="Zdobnov E."/>
            <person name="Zhang P."/>
            <person name="Zhang Y."/>
            <person name="Zimin A.V."/>
            <person name="Baldwin J."/>
            <person name="Abdouelleil A."/>
            <person name="Abdulkadir J."/>
            <person name="Abebe A."/>
            <person name="Abera B."/>
            <person name="Abreu J."/>
            <person name="Acer S.C."/>
            <person name="Aftuck L."/>
            <person name="Alexander A."/>
            <person name="An P."/>
            <person name="Anderson E."/>
            <person name="Anderson S."/>
            <person name="Arachi H."/>
            <person name="Azer M."/>
            <person name="Bachantsang P."/>
            <person name="Barry A."/>
            <person name="Bayul T."/>
            <person name="Berlin A."/>
            <person name="Bessette D."/>
            <person name="Bloom T."/>
            <person name="Blye J."/>
            <person name="Boguslavskiy L."/>
            <person name="Bonnet C."/>
            <person name="Boukhgalter B."/>
            <person name="Bourzgui I."/>
            <person name="Brown A."/>
            <person name="Cahill P."/>
            <person name="Channer S."/>
            <person name="Cheshatsang Y."/>
            <person name="Chuda L."/>
            <person name="Citroen M."/>
            <person name="Collymore A."/>
            <person name="Cooke P."/>
            <person name="Costello M."/>
            <person name="D'Aco K."/>
            <person name="Daza R."/>
            <person name="De Haan G."/>
            <person name="DeGray S."/>
            <person name="DeMaso C."/>
            <person name="Dhargay N."/>
            <person name="Dooley K."/>
            <person name="Dooley E."/>
            <person name="Doricent M."/>
            <person name="Dorje P."/>
            <person name="Dorjee K."/>
            <person name="Dupes A."/>
            <person name="Elong R."/>
            <person name="Falk J."/>
            <person name="Farina A."/>
            <person name="Faro S."/>
            <person name="Ferguson D."/>
            <person name="Fisher S."/>
            <person name="Foley C.D."/>
            <person name="Franke A."/>
            <person name="Friedrich D."/>
            <person name="Gadbois L."/>
            <person name="Gearin G."/>
            <person name="Gearin C.R."/>
            <person name="Giannoukos G."/>
            <person name="Goode T."/>
            <person name="Graham J."/>
            <person name="Grandbois E."/>
            <person name="Grewal S."/>
            <person name="Gyaltsen K."/>
            <person name="Hafez N."/>
            <person name="Hagos B."/>
            <person name="Hall J."/>
            <person name="Henson C."/>
            <person name="Hollinger A."/>
            <person name="Honan T."/>
            <person name="Huard M.D."/>
            <person name="Hughes L."/>
            <person name="Hurhula B."/>
            <person name="Husby M.E."/>
            <person name="Kamat A."/>
            <person name="Kanga B."/>
            <person name="Kashin S."/>
            <person name="Khazanovich D."/>
            <person name="Kisner P."/>
            <person name="Lance K."/>
            <person name="Lara M."/>
            <person name="Lee W."/>
            <person name="Lennon N."/>
            <person name="Letendre F."/>
            <person name="LeVine R."/>
            <person name="Lipovsky A."/>
            <person name="Liu X."/>
            <person name="Liu J."/>
            <person name="Liu S."/>
            <person name="Lokyitsang T."/>
            <person name="Lokyitsang Y."/>
            <person name="Lubonja R."/>
            <person name="Lui A."/>
            <person name="MacDonald P."/>
            <person name="Magnisalis V."/>
            <person name="Maru K."/>
            <person name="Matthews C."/>
            <person name="McCusker W."/>
            <person name="McDonough S."/>
            <person name="Mehta T."/>
            <person name="Meldrim J."/>
            <person name="Meneus L."/>
            <person name="Mihai O."/>
            <person name="Mihalev A."/>
            <person name="Mihova T."/>
            <person name="Mittelman R."/>
            <person name="Mlenga V."/>
            <person name="Montmayeur A."/>
            <person name="Mulrain L."/>
            <person name="Navidi A."/>
            <person name="Naylor J."/>
            <person name="Negash T."/>
            <person name="Nguyen T."/>
            <person name="Nguyen N."/>
            <person name="Nicol R."/>
            <person name="Norbu C."/>
            <person name="Norbu N."/>
            <person name="Novod N."/>
            <person name="O'Neill B."/>
            <person name="Osman S."/>
            <person name="Markiewicz E."/>
            <person name="Oyono O.L."/>
            <person name="Patti C."/>
            <person name="Phunkhang P."/>
            <person name="Pierre F."/>
            <person name="Priest M."/>
            <person name="Raghuraman S."/>
            <person name="Rege F."/>
            <person name="Reyes R."/>
            <person name="Rise C."/>
            <person name="Rogov P."/>
            <person name="Ross K."/>
            <person name="Ryan E."/>
            <person name="Settipalli S."/>
            <person name="Shea T."/>
            <person name="Sherpa N."/>
            <person name="Shi L."/>
            <person name="Shih D."/>
            <person name="Sparrow T."/>
            <person name="Spaulding J."/>
            <person name="Stalker J."/>
            <person name="Stange-Thomann N."/>
            <person name="Stavropoulos S."/>
            <person name="Stone C."/>
            <person name="Strader C."/>
            <person name="Tesfaye S."/>
            <person name="Thomson T."/>
            <person name="Thoulutsang Y."/>
            <person name="Thoulutsang D."/>
            <person name="Topham K."/>
            <person name="Topping I."/>
            <person name="Tsamla T."/>
            <person name="Vassiliev H."/>
            <person name="Vo A."/>
            <person name="Wangchuk T."/>
            <person name="Wangdi T."/>
            <person name="Weiand M."/>
            <person name="Wilkinson J."/>
            <person name="Wilson A."/>
            <person name="Yadav S."/>
            <person name="Young G."/>
            <person name="Yu Q."/>
            <person name="Zembek L."/>
            <person name="Zhong D."/>
            <person name="Zimmer A."/>
            <person name="Zwirko Z."/>
            <person name="Jaffe D.B."/>
            <person name="Alvarez P."/>
            <person name="Brockman W."/>
            <person name="Butler J."/>
            <person name="Chin C."/>
            <person name="Gnerre S."/>
            <person name="Grabherr M."/>
            <person name="Kleber M."/>
            <person name="Mauceli E."/>
            <person name="MacCallum I."/>
        </authorList>
    </citation>
    <scope>NUCLEOTIDE SEQUENCE [LARGE SCALE GENOMIC DNA]</scope>
    <source>
        <strain evidence="14">Tucson 15010-1051.87</strain>
    </source>
</reference>
<dbReference type="SMART" id="SM00848">
    <property type="entry name" value="Inhibitor_I29"/>
    <property type="match status" value="1"/>
</dbReference>
<evidence type="ECO:0000256" key="8">
    <source>
        <dbReference type="ARBA" id="ARBA00038911"/>
    </source>
</evidence>
<name>B4LDM9_DROVI</name>
<accession>B4LDM9</accession>
<dbReference type="KEGG" id="dvi:6624521"/>
<feature type="domain" description="Peptidase C1A papain C-terminal" evidence="11">
    <location>
        <begin position="116"/>
        <end position="330"/>
    </location>
</feature>
<evidence type="ECO:0000259" key="12">
    <source>
        <dbReference type="SMART" id="SM00848"/>
    </source>
</evidence>
<sequence length="331" mass="37346">MRAVVTFLTLVCCVQVSLSEDVFEVEWINFKVDYEKIYQNDSEQLLRKQIFMHNKEIIDRHNERYAAGEETFEMGVNQFTDLLSHEYETLILGGLNATVDETEIDFIYSPTGNVEIPSAVDWREKGAVTRVKDQGHCGSCWAFAAVGTLEGQHYRKTGDLVELSEKNLLDCTSGEPYYNHGCFGGRITTALYYVKRNHGIDTARSYPYKDKKGHCRFDGRNIGATVSSIVRIRPRCESALAEAVATKGPIAVSIEATHLHHYRGGVIRESCHKRSNHAVLVVGYGHDTHGGDYWLVKNSWGNLYGENGYVRMARNQNNMCFIASNAVYPLV</sequence>
<dbReference type="InterPro" id="IPR000169">
    <property type="entry name" value="Pept_cys_AS"/>
</dbReference>
<evidence type="ECO:0000256" key="5">
    <source>
        <dbReference type="ARBA" id="ARBA00023145"/>
    </source>
</evidence>
<dbReference type="eggNOG" id="KOG1543">
    <property type="taxonomic scope" value="Eukaryota"/>
</dbReference>
<dbReference type="InterPro" id="IPR025660">
    <property type="entry name" value="Pept_his_AS"/>
</dbReference>
<evidence type="ECO:0000256" key="4">
    <source>
        <dbReference type="ARBA" id="ARBA00022807"/>
    </source>
</evidence>
<dbReference type="PROSITE" id="PS00139">
    <property type="entry name" value="THIOL_PROTEASE_CYS"/>
    <property type="match status" value="1"/>
</dbReference>